<organism evidence="4 5">
    <name type="scientific">Paracidovorax avenae (strain ATCC 19860 / DSM 7227 / CCUG 15838 / JCM 20985 / LMG 2117 / NCPPB 1011)</name>
    <name type="common">Acidovorax avenae</name>
    <dbReference type="NCBI Taxonomy" id="643561"/>
    <lineage>
        <taxon>Bacteria</taxon>
        <taxon>Pseudomonadati</taxon>
        <taxon>Pseudomonadota</taxon>
        <taxon>Betaproteobacteria</taxon>
        <taxon>Burkholderiales</taxon>
        <taxon>Comamonadaceae</taxon>
        <taxon>Paracidovorax</taxon>
    </lineage>
</organism>
<gene>
    <name evidence="4" type="ordered locus">Acav_1090</name>
</gene>
<feature type="domain" description="Sulfotransferase" evidence="3">
    <location>
        <begin position="8"/>
        <end position="270"/>
    </location>
</feature>
<sequence length="277" mass="30678">MTRRGIYWIASYPKSGNTWVRCLIASLLSGGASVRLDRLVDAVPSSAPRAWIEASIDIDSADMLGGELRAMRAQAHRDEGSRRLCMLKVHDRCDADLFPQEVSLGSVYIVRDPRDVAPSWADHMGVDVDTAIARMADGEWTVGRGISSLRLQVPQRYGSWSGHVVSWLDCAPAPRLLLRYEMLQADPAGETTRLARFLGLPADADCVARAVQACDFGTLRDIEEREGFVERQKGQPRFFRQGRSGAWRTALQPGQVDRIVEAHGAVMRRLGYVADAL</sequence>
<comment type="similarity">
    <text evidence="1">Belongs to the sulfotransferase 1 family.</text>
</comment>
<dbReference type="InterPro" id="IPR027417">
    <property type="entry name" value="P-loop_NTPase"/>
</dbReference>
<name>F0QC25_PARA1</name>
<dbReference type="KEGG" id="aaa:Acav_1090"/>
<accession>F0QC25</accession>
<dbReference type="HOGENOM" id="CLU_027239_4_1_4"/>
<dbReference type="InterPro" id="IPR000863">
    <property type="entry name" value="Sulfotransferase_dom"/>
</dbReference>
<dbReference type="RefSeq" id="WP_013593551.1">
    <property type="nucleotide sequence ID" value="NC_015138.1"/>
</dbReference>
<reference evidence="4" key="1">
    <citation type="submission" date="2011-02" db="EMBL/GenBank/DDBJ databases">
        <title>Complete sequence of Acidovorax avenae subsp. avenae ATCC 19860.</title>
        <authorList>
            <consortium name="US DOE Joint Genome Institute"/>
            <person name="Lucas S."/>
            <person name="Copeland A."/>
            <person name="Lapidus A."/>
            <person name="Cheng J.-F."/>
            <person name="Goodwin L."/>
            <person name="Pitluck S."/>
            <person name="Chertkov O."/>
            <person name="Held B."/>
            <person name="Detter J.C."/>
            <person name="Han C."/>
            <person name="Tapia R."/>
            <person name="Land M."/>
            <person name="Hauser L."/>
            <person name="Kyrpides N."/>
            <person name="Ivanova N."/>
            <person name="Ovchinnikova G."/>
            <person name="Pagani I."/>
            <person name="Gordon S."/>
            <person name="Woyke T."/>
        </authorList>
    </citation>
    <scope>NUCLEOTIDE SEQUENCE</scope>
    <source>
        <strain evidence="4">ATCC 19860</strain>
    </source>
</reference>
<dbReference type="Gene3D" id="3.40.50.300">
    <property type="entry name" value="P-loop containing nucleotide triphosphate hydrolases"/>
    <property type="match status" value="1"/>
</dbReference>
<dbReference type="GO" id="GO:0008146">
    <property type="term" value="F:sulfotransferase activity"/>
    <property type="evidence" value="ECO:0007669"/>
    <property type="project" value="InterPro"/>
</dbReference>
<evidence type="ECO:0000313" key="4">
    <source>
        <dbReference type="EMBL" id="ADX45012.1"/>
    </source>
</evidence>
<keyword evidence="2 4" id="KW-0808">Transferase</keyword>
<dbReference type="SUPFAM" id="SSF52540">
    <property type="entry name" value="P-loop containing nucleoside triphosphate hydrolases"/>
    <property type="match status" value="1"/>
</dbReference>
<proteinExistence type="inferred from homology"/>
<keyword evidence="5" id="KW-1185">Reference proteome</keyword>
<protein>
    <submittedName>
        <fullName evidence="4">Sulfotransferase</fullName>
    </submittedName>
</protein>
<evidence type="ECO:0000256" key="2">
    <source>
        <dbReference type="ARBA" id="ARBA00022679"/>
    </source>
</evidence>
<dbReference type="AlphaFoldDB" id="F0QC25"/>
<dbReference type="GeneID" id="34235397"/>
<evidence type="ECO:0000313" key="5">
    <source>
        <dbReference type="Proteomes" id="UP000002482"/>
    </source>
</evidence>
<dbReference type="EMBL" id="CP002521">
    <property type="protein sequence ID" value="ADX45012.1"/>
    <property type="molecule type" value="Genomic_DNA"/>
</dbReference>
<dbReference type="Proteomes" id="UP000002482">
    <property type="component" value="Chromosome"/>
</dbReference>
<dbReference type="OrthoDB" id="9804504at2"/>
<dbReference type="Pfam" id="PF00685">
    <property type="entry name" value="Sulfotransfer_1"/>
    <property type="match status" value="1"/>
</dbReference>
<evidence type="ECO:0000256" key="1">
    <source>
        <dbReference type="ARBA" id="ARBA00005771"/>
    </source>
</evidence>
<dbReference type="PANTHER" id="PTHR11783">
    <property type="entry name" value="SULFOTRANSFERASE SULT"/>
    <property type="match status" value="1"/>
</dbReference>
<evidence type="ECO:0000259" key="3">
    <source>
        <dbReference type="Pfam" id="PF00685"/>
    </source>
</evidence>